<evidence type="ECO:0000256" key="1">
    <source>
        <dbReference type="ARBA" id="ARBA00000085"/>
    </source>
</evidence>
<evidence type="ECO:0000259" key="15">
    <source>
        <dbReference type="PROSITE" id="PS50109"/>
    </source>
</evidence>
<keyword evidence="9" id="KW-0067">ATP-binding</keyword>
<dbReference type="PRINTS" id="PR00344">
    <property type="entry name" value="BCTRLSENSOR"/>
</dbReference>
<evidence type="ECO:0000313" key="18">
    <source>
        <dbReference type="EMBL" id="RXJ74339.1"/>
    </source>
</evidence>
<dbReference type="SUPFAM" id="SSF47384">
    <property type="entry name" value="Homodimeric domain of signal transducing histidine kinase"/>
    <property type="match status" value="1"/>
</dbReference>
<dbReference type="Pfam" id="PF02518">
    <property type="entry name" value="HATPase_c"/>
    <property type="match status" value="1"/>
</dbReference>
<keyword evidence="5" id="KW-0808">Transferase</keyword>
<dbReference type="InterPro" id="IPR011006">
    <property type="entry name" value="CheY-like_superfamily"/>
</dbReference>
<dbReference type="Gene3D" id="3.40.50.2300">
    <property type="match status" value="1"/>
</dbReference>
<dbReference type="OrthoDB" id="9810730at2"/>
<evidence type="ECO:0000313" key="19">
    <source>
        <dbReference type="Proteomes" id="UP000290287"/>
    </source>
</evidence>
<dbReference type="InterPro" id="IPR036097">
    <property type="entry name" value="HisK_dim/P_sf"/>
</dbReference>
<evidence type="ECO:0000256" key="3">
    <source>
        <dbReference type="ARBA" id="ARBA00012438"/>
    </source>
</evidence>
<dbReference type="SUPFAM" id="SSF55785">
    <property type="entry name" value="PYP-like sensor domain (PAS domain)"/>
    <property type="match status" value="1"/>
</dbReference>
<dbReference type="FunFam" id="1.10.287.130:FF:000004">
    <property type="entry name" value="Ethylene receptor 1"/>
    <property type="match status" value="1"/>
</dbReference>
<evidence type="ECO:0000259" key="17">
    <source>
        <dbReference type="PROSITE" id="PS50113"/>
    </source>
</evidence>
<gene>
    <name evidence="18" type="ORF">CS022_04620</name>
</gene>
<dbReference type="InterPro" id="IPR001789">
    <property type="entry name" value="Sig_transdc_resp-reg_receiver"/>
</dbReference>
<dbReference type="InterPro" id="IPR035965">
    <property type="entry name" value="PAS-like_dom_sf"/>
</dbReference>
<feature type="modified residue" description="4-aspartylphosphate" evidence="13">
    <location>
        <position position="626"/>
    </location>
</feature>
<dbReference type="PROSITE" id="PS50110">
    <property type="entry name" value="RESPONSE_REGULATORY"/>
    <property type="match status" value="1"/>
</dbReference>
<evidence type="ECO:0000256" key="13">
    <source>
        <dbReference type="PROSITE-ProRule" id="PRU00169"/>
    </source>
</evidence>
<comment type="caution">
    <text evidence="18">The sequence shown here is derived from an EMBL/GenBank/DDBJ whole genome shotgun (WGS) entry which is preliminary data.</text>
</comment>
<evidence type="ECO:0000256" key="9">
    <source>
        <dbReference type="ARBA" id="ARBA00022840"/>
    </source>
</evidence>
<evidence type="ECO:0000256" key="11">
    <source>
        <dbReference type="ARBA" id="ARBA00023012"/>
    </source>
</evidence>
<dbReference type="RefSeq" id="WP_129121304.1">
    <property type="nucleotide sequence ID" value="NZ_PEIB01000003.1"/>
</dbReference>
<dbReference type="SMART" id="SM00387">
    <property type="entry name" value="HATPase_c"/>
    <property type="match status" value="1"/>
</dbReference>
<accession>A0A4Q0YYP2</accession>
<dbReference type="Gene3D" id="3.30.450.20">
    <property type="entry name" value="PAS domain"/>
    <property type="match status" value="1"/>
</dbReference>
<dbReference type="GO" id="GO:0000155">
    <property type="term" value="F:phosphorelay sensor kinase activity"/>
    <property type="evidence" value="ECO:0007669"/>
    <property type="project" value="InterPro"/>
</dbReference>
<dbReference type="GO" id="GO:0016020">
    <property type="term" value="C:membrane"/>
    <property type="evidence" value="ECO:0007669"/>
    <property type="project" value="UniProtKB-SubCell"/>
</dbReference>
<dbReference type="EMBL" id="PEIB01000003">
    <property type="protein sequence ID" value="RXJ74339.1"/>
    <property type="molecule type" value="Genomic_DNA"/>
</dbReference>
<proteinExistence type="predicted"/>
<keyword evidence="7" id="KW-0547">Nucleotide-binding</keyword>
<dbReference type="Gene3D" id="3.30.565.10">
    <property type="entry name" value="Histidine kinase-like ATPase, C-terminal domain"/>
    <property type="match status" value="1"/>
</dbReference>
<dbReference type="InterPro" id="IPR000700">
    <property type="entry name" value="PAS-assoc_C"/>
</dbReference>
<dbReference type="InterPro" id="IPR003594">
    <property type="entry name" value="HATPase_dom"/>
</dbReference>
<feature type="domain" description="Response regulatory" evidence="16">
    <location>
        <begin position="573"/>
        <end position="691"/>
    </location>
</feature>
<evidence type="ECO:0000256" key="8">
    <source>
        <dbReference type="ARBA" id="ARBA00022777"/>
    </source>
</evidence>
<dbReference type="SUPFAM" id="SSF55874">
    <property type="entry name" value="ATPase domain of HSP90 chaperone/DNA topoisomerase II/histidine kinase"/>
    <property type="match status" value="1"/>
</dbReference>
<dbReference type="CDD" id="cd00082">
    <property type="entry name" value="HisKA"/>
    <property type="match status" value="1"/>
</dbReference>
<keyword evidence="11" id="KW-0902">Two-component regulatory system</keyword>
<evidence type="ECO:0000256" key="6">
    <source>
        <dbReference type="ARBA" id="ARBA00022692"/>
    </source>
</evidence>
<evidence type="ECO:0000256" key="2">
    <source>
        <dbReference type="ARBA" id="ARBA00004370"/>
    </source>
</evidence>
<dbReference type="AlphaFoldDB" id="A0A4Q0YYP2"/>
<dbReference type="EC" id="2.7.13.3" evidence="3"/>
<dbReference type="NCBIfam" id="TIGR00229">
    <property type="entry name" value="sensory_box"/>
    <property type="match status" value="1"/>
</dbReference>
<dbReference type="FunFam" id="3.30.565.10:FF:000010">
    <property type="entry name" value="Sensor histidine kinase RcsC"/>
    <property type="match status" value="1"/>
</dbReference>
<keyword evidence="19" id="KW-1185">Reference proteome</keyword>
<dbReference type="InterPro" id="IPR003661">
    <property type="entry name" value="HisK_dim/P_dom"/>
</dbReference>
<evidence type="ECO:0000256" key="5">
    <source>
        <dbReference type="ARBA" id="ARBA00022679"/>
    </source>
</evidence>
<keyword evidence="4 13" id="KW-0597">Phosphoprotein</keyword>
<dbReference type="Proteomes" id="UP000290287">
    <property type="component" value="Unassembled WGS sequence"/>
</dbReference>
<dbReference type="SMART" id="SM00388">
    <property type="entry name" value="HisKA"/>
    <property type="match status" value="1"/>
</dbReference>
<dbReference type="Gene3D" id="3.30.450.40">
    <property type="match status" value="1"/>
</dbReference>
<keyword evidence="12" id="KW-0472">Membrane</keyword>
<dbReference type="GO" id="GO:0005524">
    <property type="term" value="F:ATP binding"/>
    <property type="evidence" value="ECO:0007669"/>
    <property type="project" value="UniProtKB-KW"/>
</dbReference>
<dbReference type="SMART" id="SM00448">
    <property type="entry name" value="REC"/>
    <property type="match status" value="1"/>
</dbReference>
<comment type="catalytic activity">
    <reaction evidence="1">
        <text>ATP + protein L-histidine = ADP + protein N-phospho-L-histidine.</text>
        <dbReference type="EC" id="2.7.13.3"/>
    </reaction>
</comment>
<dbReference type="InterPro" id="IPR000014">
    <property type="entry name" value="PAS"/>
</dbReference>
<dbReference type="Pfam" id="PF00512">
    <property type="entry name" value="HisKA"/>
    <property type="match status" value="1"/>
</dbReference>
<dbReference type="PANTHER" id="PTHR43047">
    <property type="entry name" value="TWO-COMPONENT HISTIDINE PROTEIN KINASE"/>
    <property type="match status" value="1"/>
</dbReference>
<keyword evidence="8 18" id="KW-0418">Kinase</keyword>
<protein>
    <recommendedName>
        <fullName evidence="3">histidine kinase</fullName>
        <ecNumber evidence="3">2.7.13.3</ecNumber>
    </recommendedName>
</protein>
<organism evidence="18 19">
    <name type="scientific">Veronia nyctiphanis</name>
    <dbReference type="NCBI Taxonomy" id="1278244"/>
    <lineage>
        <taxon>Bacteria</taxon>
        <taxon>Pseudomonadati</taxon>
        <taxon>Pseudomonadota</taxon>
        <taxon>Gammaproteobacteria</taxon>
        <taxon>Vibrionales</taxon>
        <taxon>Vibrionaceae</taxon>
        <taxon>Veronia</taxon>
    </lineage>
</organism>
<feature type="domain" description="PAC" evidence="17">
    <location>
        <begin position="262"/>
        <end position="318"/>
    </location>
</feature>
<evidence type="ECO:0000256" key="7">
    <source>
        <dbReference type="ARBA" id="ARBA00022741"/>
    </source>
</evidence>
<keyword evidence="14" id="KW-0175">Coiled coil</keyword>
<dbReference type="PROSITE" id="PS50109">
    <property type="entry name" value="HIS_KIN"/>
    <property type="match status" value="1"/>
</dbReference>
<evidence type="ECO:0000256" key="10">
    <source>
        <dbReference type="ARBA" id="ARBA00022989"/>
    </source>
</evidence>
<name>A0A4Q0YYP2_9GAMM</name>
<keyword evidence="6" id="KW-0812">Transmembrane</keyword>
<dbReference type="CDD" id="cd17546">
    <property type="entry name" value="REC_hyHK_CKI1_RcsC-like"/>
    <property type="match status" value="1"/>
</dbReference>
<dbReference type="Pfam" id="PF00072">
    <property type="entry name" value="Response_reg"/>
    <property type="match status" value="1"/>
</dbReference>
<dbReference type="CDD" id="cd16922">
    <property type="entry name" value="HATPase_EvgS-ArcB-TorS-like"/>
    <property type="match status" value="1"/>
</dbReference>
<keyword evidence="10" id="KW-1133">Transmembrane helix</keyword>
<sequence length="700" mass="78056">MTDLVSEQLQETLFELNRVEEREQRLYEENQAILSAISAMSGASNKAEIFDTLLDVIERYIDFDQAVVLSRTQFSDEKFTCLVSTTEHLQKIDWRNGATIKRCIDGHTTVLFAPERTPEFADLCASKELTCRSAVITGLTVNGSESLLILISHNKGRFDVKAKEVLNRFRPLIVRTIIDIDYREKLKSLVTLKTRELSASRRRFRDFAKTASDWFWETDIDNNLSYLSSPSDKIRPIAPNVIMEEIQSQTDLRGLLGSITAKREPISDLEAHLGDGGHIHWVSISGQPVYSEQGEYLGYRGTAKDITDRKQQLAELQAARKQAEEANEAKSRFLAMMSHEIRTPLNAVLGLIDNLQHTVLNSEQIEYISMMDMSAQLLLTIINDVLDLSLIESDNFSLHPDNIDPRDSVTVVHKQILSLANKKGIELNVLIDENVPKLVYQDGNRFTQILLNLVGNAVKFTEVGKVDISLTKDNNELIICISDTGIGITEAGMETIFSPFMQADNSITRRYGGTGLGLAICKKLLDLMDGHIECLSSPGIGSRFKVSIPIVEPVVIENKPGIVVKENQTQPMNILVAEDNKANQMVVKLMLERAGHSVVVAGDGIQVIKEIEKQGCDIGFDLILMDMSMPKLDGIEATRLLRNAGITIPIIALTANAMEEDKMKCLEAGMNDFITKPVRSATIKQVIMDLVHDDPFAVNI</sequence>
<evidence type="ECO:0000259" key="16">
    <source>
        <dbReference type="PROSITE" id="PS50110"/>
    </source>
</evidence>
<dbReference type="Gene3D" id="1.10.287.130">
    <property type="match status" value="1"/>
</dbReference>
<evidence type="ECO:0000256" key="14">
    <source>
        <dbReference type="SAM" id="Coils"/>
    </source>
</evidence>
<dbReference type="InterPro" id="IPR004358">
    <property type="entry name" value="Sig_transdc_His_kin-like_C"/>
</dbReference>
<evidence type="ECO:0000256" key="4">
    <source>
        <dbReference type="ARBA" id="ARBA00022553"/>
    </source>
</evidence>
<comment type="subcellular location">
    <subcellularLocation>
        <location evidence="2">Membrane</location>
    </subcellularLocation>
</comment>
<reference evidence="18 19" key="1">
    <citation type="submission" date="2017-10" db="EMBL/GenBank/DDBJ databases">
        <title>Nyctiphanis sp. nov., isolated from the stomach of the euphausiid Nyctiphanes simplex (Hansen, 1911) in the Gulf of California.</title>
        <authorList>
            <person name="Gomez-Gil B."/>
            <person name="Aguilar-Mendez M."/>
            <person name="Lopez-Cortes A."/>
            <person name="Gomez-Gutierrez J."/>
            <person name="Roque A."/>
            <person name="Lang E."/>
            <person name="Gonzalez-Castillo A."/>
        </authorList>
    </citation>
    <scope>NUCLEOTIDE SEQUENCE [LARGE SCALE GENOMIC DNA]</scope>
    <source>
        <strain evidence="18 19">CAIM 600</strain>
    </source>
</reference>
<feature type="domain" description="Histidine kinase" evidence="15">
    <location>
        <begin position="336"/>
        <end position="552"/>
    </location>
</feature>
<dbReference type="InterPro" id="IPR005467">
    <property type="entry name" value="His_kinase_dom"/>
</dbReference>
<feature type="coiled-coil region" evidence="14">
    <location>
        <begin position="306"/>
        <end position="336"/>
    </location>
</feature>
<dbReference type="SUPFAM" id="SSF52172">
    <property type="entry name" value="CheY-like"/>
    <property type="match status" value="1"/>
</dbReference>
<dbReference type="InterPro" id="IPR036890">
    <property type="entry name" value="HATPase_C_sf"/>
</dbReference>
<dbReference type="InterPro" id="IPR029016">
    <property type="entry name" value="GAF-like_dom_sf"/>
</dbReference>
<dbReference type="PROSITE" id="PS50113">
    <property type="entry name" value="PAC"/>
    <property type="match status" value="1"/>
</dbReference>
<dbReference type="PANTHER" id="PTHR43047:SF64">
    <property type="entry name" value="HISTIDINE KINASE CONTAINING CHEY-HOMOLOGOUS RECEIVER DOMAIN AND PAS DOMAIN-RELATED"/>
    <property type="match status" value="1"/>
</dbReference>
<evidence type="ECO:0000256" key="12">
    <source>
        <dbReference type="ARBA" id="ARBA00023136"/>
    </source>
</evidence>